<dbReference type="EMBL" id="GBXM01073878">
    <property type="protein sequence ID" value="JAH34699.1"/>
    <property type="molecule type" value="Transcribed_RNA"/>
</dbReference>
<proteinExistence type="predicted"/>
<reference evidence="1" key="2">
    <citation type="journal article" date="2015" name="Fish Shellfish Immunol.">
        <title>Early steps in the European eel (Anguilla anguilla)-Vibrio vulnificus interaction in the gills: Role of the RtxA13 toxin.</title>
        <authorList>
            <person name="Callol A."/>
            <person name="Pajuelo D."/>
            <person name="Ebbesson L."/>
            <person name="Teles M."/>
            <person name="MacKenzie S."/>
            <person name="Amaro C."/>
        </authorList>
    </citation>
    <scope>NUCLEOTIDE SEQUENCE</scope>
</reference>
<sequence>MTLSQFSRRFYVLYNSIVIMTDTCMHMINSGEVK</sequence>
<reference evidence="1" key="1">
    <citation type="submission" date="2014-11" db="EMBL/GenBank/DDBJ databases">
        <authorList>
            <person name="Amaro Gonzalez C."/>
        </authorList>
    </citation>
    <scope>NUCLEOTIDE SEQUENCE</scope>
</reference>
<evidence type="ECO:0000313" key="1">
    <source>
        <dbReference type="EMBL" id="JAH34699.1"/>
    </source>
</evidence>
<accession>A0A0E9RZN3</accession>
<organism evidence="1">
    <name type="scientific">Anguilla anguilla</name>
    <name type="common">European freshwater eel</name>
    <name type="synonym">Muraena anguilla</name>
    <dbReference type="NCBI Taxonomy" id="7936"/>
    <lineage>
        <taxon>Eukaryota</taxon>
        <taxon>Metazoa</taxon>
        <taxon>Chordata</taxon>
        <taxon>Craniata</taxon>
        <taxon>Vertebrata</taxon>
        <taxon>Euteleostomi</taxon>
        <taxon>Actinopterygii</taxon>
        <taxon>Neopterygii</taxon>
        <taxon>Teleostei</taxon>
        <taxon>Anguilliformes</taxon>
        <taxon>Anguillidae</taxon>
        <taxon>Anguilla</taxon>
    </lineage>
</organism>
<protein>
    <submittedName>
        <fullName evidence="1">Uncharacterized protein</fullName>
    </submittedName>
</protein>
<dbReference type="AlphaFoldDB" id="A0A0E9RZN3"/>
<name>A0A0E9RZN3_ANGAN</name>